<gene>
    <name evidence="2" type="ORF">HGMM_F42C08C27</name>
</gene>
<name>E6N4F5_CALS0</name>
<reference evidence="2 3" key="2">
    <citation type="journal article" date="2011" name="Nucleic Acids Res.">
        <title>Insights into the evolution of Archaea and eukaryotic protein modifier systems revealed by the genome of a novel archaeal group.</title>
        <authorList>
            <person name="Nunoura T."/>
            <person name="Takaki Y."/>
            <person name="Kakuta J."/>
            <person name="Nishi S."/>
            <person name="Sugahara J."/>
            <person name="Kazama H."/>
            <person name="Chee G."/>
            <person name="Hattori M."/>
            <person name="Kanai A."/>
            <person name="Atomi H."/>
            <person name="Takai K."/>
            <person name="Takami H."/>
        </authorList>
    </citation>
    <scope>NUCLEOTIDE SEQUENCE [LARGE SCALE GENOMIC DNA]</scope>
</reference>
<sequence>MYEDLMILLVVFAATTIAALVYILLKSAPRSPPLRQTIVINSSEIPTQTDTRLSPIILQTEKNVEMLEKEVEGVLGGGEEKSG</sequence>
<keyword evidence="1" id="KW-0472">Membrane</keyword>
<keyword evidence="1" id="KW-1133">Transmembrane helix</keyword>
<dbReference type="AlphaFoldDB" id="E6N4F5"/>
<keyword evidence="1" id="KW-0812">Transmembrane</keyword>
<reference evidence="2 3" key="1">
    <citation type="journal article" date="2005" name="Environ. Microbiol.">
        <title>Genetic and functional properties of uncultivated thermophilic crenarchaeotes from a subsurface gold mine as revealed by analysis of genome fragments.</title>
        <authorList>
            <person name="Nunoura T."/>
            <person name="Hirayama H."/>
            <person name="Takami H."/>
            <person name="Oida H."/>
            <person name="Nishi S."/>
            <person name="Shimamura S."/>
            <person name="Suzuki Y."/>
            <person name="Inagaki F."/>
            <person name="Takai K."/>
            <person name="Nealson K.H."/>
            <person name="Horikoshi K."/>
        </authorList>
    </citation>
    <scope>NUCLEOTIDE SEQUENCE [LARGE SCALE GENOMIC DNA]</scope>
</reference>
<dbReference type="EMBL" id="AP011829">
    <property type="protein sequence ID" value="BAJ47174.1"/>
    <property type="molecule type" value="Genomic_DNA"/>
</dbReference>
<evidence type="ECO:0000313" key="3">
    <source>
        <dbReference type="Proteomes" id="UP000008120"/>
    </source>
</evidence>
<protein>
    <submittedName>
        <fullName evidence="2">Uncharacterized protein</fullName>
    </submittedName>
</protein>
<organism evidence="2 3">
    <name type="scientific">Caldiarchaeum subterraneum</name>
    <dbReference type="NCBI Taxonomy" id="311458"/>
    <lineage>
        <taxon>Archaea</taxon>
        <taxon>Nitrososphaerota</taxon>
        <taxon>Candidatus Caldarchaeales</taxon>
        <taxon>Candidatus Caldarchaeaceae</taxon>
        <taxon>Candidatus Caldarchaeum</taxon>
    </lineage>
</organism>
<proteinExistence type="predicted"/>
<feature type="transmembrane region" description="Helical" evidence="1">
    <location>
        <begin position="6"/>
        <end position="25"/>
    </location>
</feature>
<evidence type="ECO:0000313" key="2">
    <source>
        <dbReference type="EMBL" id="BAJ47174.1"/>
    </source>
</evidence>
<accession>E6N4F5</accession>
<evidence type="ECO:0000256" key="1">
    <source>
        <dbReference type="SAM" id="Phobius"/>
    </source>
</evidence>
<dbReference type="Proteomes" id="UP000008120">
    <property type="component" value="Chromosome"/>
</dbReference>